<proteinExistence type="predicted"/>
<dbReference type="EMBL" id="MKQR01000028">
    <property type="protein sequence ID" value="OLR89995.1"/>
    <property type="molecule type" value="Genomic_DNA"/>
</dbReference>
<organism evidence="2 3">
    <name type="scientific">Actinokineospora bangkokensis</name>
    <dbReference type="NCBI Taxonomy" id="1193682"/>
    <lineage>
        <taxon>Bacteria</taxon>
        <taxon>Bacillati</taxon>
        <taxon>Actinomycetota</taxon>
        <taxon>Actinomycetes</taxon>
        <taxon>Pseudonocardiales</taxon>
        <taxon>Pseudonocardiaceae</taxon>
        <taxon>Actinokineospora</taxon>
    </lineage>
</organism>
<dbReference type="InterPro" id="IPR027304">
    <property type="entry name" value="Trigger_fact/SurA_dom_sf"/>
</dbReference>
<comment type="caution">
    <text evidence="2">The sequence shown here is derived from an EMBL/GenBank/DDBJ whole genome shotgun (WGS) entry which is preliminary data.</text>
</comment>
<dbReference type="Proteomes" id="UP000186040">
    <property type="component" value="Unassembled WGS sequence"/>
</dbReference>
<dbReference type="AlphaFoldDB" id="A0A1Q9LDB5"/>
<dbReference type="RefSeq" id="WP_075978203.1">
    <property type="nucleotide sequence ID" value="NZ_MKQR01000028.1"/>
</dbReference>
<keyword evidence="3" id="KW-1185">Reference proteome</keyword>
<evidence type="ECO:0000256" key="1">
    <source>
        <dbReference type="SAM" id="SignalP"/>
    </source>
</evidence>
<reference evidence="2 3" key="1">
    <citation type="submission" date="2016-10" db="EMBL/GenBank/DDBJ databases">
        <title>The Draft Genome Sequence of Actinokineospora bangkokensis 44EHWT reveals the biosynthetic pathway of antifungal compounds Thailandins with unusual extender unit butylmalonyl-CoA.</title>
        <authorList>
            <person name="Greule A."/>
            <person name="Intra B."/>
            <person name="Flemming S."/>
            <person name="Rommel M.G."/>
            <person name="Panbangred W."/>
            <person name="Bechthold A."/>
        </authorList>
    </citation>
    <scope>NUCLEOTIDE SEQUENCE [LARGE SCALE GENOMIC DNA]</scope>
    <source>
        <strain evidence="2 3">44EHW</strain>
    </source>
</reference>
<dbReference type="PROSITE" id="PS51257">
    <property type="entry name" value="PROKAR_LIPOPROTEIN"/>
    <property type="match status" value="1"/>
</dbReference>
<dbReference type="Gene3D" id="1.10.4030.10">
    <property type="entry name" value="Porin chaperone SurA, peptide-binding domain"/>
    <property type="match status" value="1"/>
</dbReference>
<sequence>MTTVIRRRGAAAAALTAVLGLVLSSCASGPSQVNAAAIIDGEVISVGQVQELVAQAQRAEPATAVLATQRKLPYLSRGVLEKLINHRLIEAYQKRTPVTIDESLVAQGADRLAATTDQLPADGAGVPVEAIVNNAVTKSFPAQEQIRDLLLLNAIGSSRNTQQVTVDLVAFDDAAASSEGTARDRAMAKANQLAALTTAEADALIQKESAENRAKAQQQDASGQPVTVPLWQTGATFSSGDAEQVPDAIVNTPLFGSAPGSVVVFKYDQPSQSGETSTVWYLGVIKAVKDGPKVSAGQAANAFSARNVAFGQRALHSVVNDFGLELSPRYGVFDRATLSIAPSEGETNGAVLHLKDAKTP</sequence>
<feature type="signal peptide" evidence="1">
    <location>
        <begin position="1"/>
        <end position="27"/>
    </location>
</feature>
<accession>A0A1Q9LDB5</accession>
<protein>
    <recommendedName>
        <fullName evidence="4">PpiC domain-containing protein</fullName>
    </recommendedName>
</protein>
<keyword evidence="1" id="KW-0732">Signal</keyword>
<evidence type="ECO:0000313" key="3">
    <source>
        <dbReference type="Proteomes" id="UP000186040"/>
    </source>
</evidence>
<feature type="chain" id="PRO_5038916185" description="PpiC domain-containing protein" evidence="1">
    <location>
        <begin position="28"/>
        <end position="360"/>
    </location>
</feature>
<gene>
    <name evidence="2" type="ORF">BJP25_03165</name>
</gene>
<dbReference type="SUPFAM" id="SSF109998">
    <property type="entry name" value="Triger factor/SurA peptide-binding domain-like"/>
    <property type="match status" value="1"/>
</dbReference>
<evidence type="ECO:0008006" key="4">
    <source>
        <dbReference type="Google" id="ProtNLM"/>
    </source>
</evidence>
<evidence type="ECO:0000313" key="2">
    <source>
        <dbReference type="EMBL" id="OLR89995.1"/>
    </source>
</evidence>
<name>A0A1Q9LDB5_9PSEU</name>
<dbReference type="STRING" id="1193682.BJP25_03165"/>
<dbReference type="OrthoDB" id="5175106at2"/>